<dbReference type="PANTHER" id="PTHR43394:SF1">
    <property type="entry name" value="ATP-BINDING CASSETTE SUB-FAMILY B MEMBER 10, MITOCHONDRIAL"/>
    <property type="match status" value="1"/>
</dbReference>
<keyword evidence="7" id="KW-0571">Peptide transport</keyword>
<keyword evidence="5" id="KW-0547">Nucleotide-binding</keyword>
<feature type="domain" description="ABC transporter" evidence="12">
    <location>
        <begin position="143"/>
        <end position="380"/>
    </location>
</feature>
<dbReference type="SMR" id="A0A7I8WMY1"/>
<dbReference type="PANTHER" id="PTHR43394">
    <property type="entry name" value="ATP-DEPENDENT PERMEASE MDL1, MITOCHONDRIAL"/>
    <property type="match status" value="1"/>
</dbReference>
<evidence type="ECO:0000256" key="9">
    <source>
        <dbReference type="ARBA" id="ARBA00022989"/>
    </source>
</evidence>
<accession>A0A7I8WMY1</accession>
<evidence type="ECO:0000256" key="5">
    <source>
        <dbReference type="ARBA" id="ARBA00022741"/>
    </source>
</evidence>
<keyword evidence="6" id="KW-0067">ATP-binding</keyword>
<dbReference type="GO" id="GO:0016887">
    <property type="term" value="F:ATP hydrolysis activity"/>
    <property type="evidence" value="ECO:0007669"/>
    <property type="project" value="InterPro"/>
</dbReference>
<evidence type="ECO:0000256" key="11">
    <source>
        <dbReference type="SAM" id="MobiDB-lite"/>
    </source>
</evidence>
<name>A0A7I8WMY1_BURXY</name>
<keyword evidence="9" id="KW-1133">Transmembrane helix</keyword>
<dbReference type="GO" id="GO:0015421">
    <property type="term" value="F:ABC-type oligopeptide transporter activity"/>
    <property type="evidence" value="ECO:0007669"/>
    <property type="project" value="TreeGrafter"/>
</dbReference>
<comment type="caution">
    <text evidence="14">The sequence shown here is derived from an EMBL/GenBank/DDBJ whole genome shotgun (WGS) entry which is preliminary data.</text>
</comment>
<dbReference type="Gene3D" id="3.40.50.300">
    <property type="entry name" value="P-loop containing nucleotide triphosphate hydrolases"/>
    <property type="match status" value="1"/>
</dbReference>
<evidence type="ECO:0000256" key="8">
    <source>
        <dbReference type="ARBA" id="ARBA00022967"/>
    </source>
</evidence>
<evidence type="ECO:0000256" key="2">
    <source>
        <dbReference type="ARBA" id="ARBA00006493"/>
    </source>
</evidence>
<evidence type="ECO:0000256" key="7">
    <source>
        <dbReference type="ARBA" id="ARBA00022856"/>
    </source>
</evidence>
<dbReference type="GO" id="GO:0016020">
    <property type="term" value="C:membrane"/>
    <property type="evidence" value="ECO:0007669"/>
    <property type="project" value="InterPro"/>
</dbReference>
<dbReference type="GO" id="GO:0012505">
    <property type="term" value="C:endomembrane system"/>
    <property type="evidence" value="ECO:0007669"/>
    <property type="project" value="UniProtKB-SubCell"/>
</dbReference>
<dbReference type="InterPro" id="IPR036640">
    <property type="entry name" value="ABC1_TM_sf"/>
</dbReference>
<dbReference type="Pfam" id="PF00005">
    <property type="entry name" value="ABC_tran"/>
    <property type="match status" value="1"/>
</dbReference>
<evidence type="ECO:0000256" key="1">
    <source>
        <dbReference type="ARBA" id="ARBA00004127"/>
    </source>
</evidence>
<dbReference type="Gene3D" id="1.20.1560.10">
    <property type="entry name" value="ABC transporter type 1, transmembrane domain"/>
    <property type="match status" value="1"/>
</dbReference>
<dbReference type="InterPro" id="IPR003439">
    <property type="entry name" value="ABC_transporter-like_ATP-bd"/>
</dbReference>
<dbReference type="PROSITE" id="PS50929">
    <property type="entry name" value="ABC_TM1F"/>
    <property type="match status" value="1"/>
</dbReference>
<keyword evidence="3" id="KW-0813">Transport</keyword>
<keyword evidence="15" id="KW-1185">Reference proteome</keyword>
<feature type="compositionally biased region" description="Polar residues" evidence="11">
    <location>
        <begin position="402"/>
        <end position="416"/>
    </location>
</feature>
<feature type="region of interest" description="Disordered" evidence="11">
    <location>
        <begin position="386"/>
        <end position="428"/>
    </location>
</feature>
<dbReference type="InterPro" id="IPR017871">
    <property type="entry name" value="ABC_transporter-like_CS"/>
</dbReference>
<evidence type="ECO:0000256" key="6">
    <source>
        <dbReference type="ARBA" id="ARBA00022840"/>
    </source>
</evidence>
<comment type="subcellular location">
    <subcellularLocation>
        <location evidence="1">Endomembrane system</location>
        <topology evidence="1">Multi-pass membrane protein</topology>
    </subcellularLocation>
</comment>
<protein>
    <submittedName>
        <fullName evidence="14">(pine wood nematode) hypothetical protein</fullName>
    </submittedName>
</protein>
<dbReference type="EMBL" id="CAJFDI010000002">
    <property type="protein sequence ID" value="CAD5213372.1"/>
    <property type="molecule type" value="Genomic_DNA"/>
</dbReference>
<evidence type="ECO:0000313" key="14">
    <source>
        <dbReference type="EMBL" id="CAD5213372.1"/>
    </source>
</evidence>
<evidence type="ECO:0000256" key="10">
    <source>
        <dbReference type="ARBA" id="ARBA00023136"/>
    </source>
</evidence>
<comment type="similarity">
    <text evidence="2">Belongs to the ABC transporter superfamily. ABCB family. MHC peptide exporter (TC 3.A.1.209) subfamily.</text>
</comment>
<gene>
    <name evidence="14" type="ORF">BXYJ_LOCUS2997</name>
</gene>
<dbReference type="InterPro" id="IPR011527">
    <property type="entry name" value="ABC1_TM_dom"/>
</dbReference>
<keyword evidence="8" id="KW-1278">Translocase</keyword>
<dbReference type="SUPFAM" id="SSF52540">
    <property type="entry name" value="P-loop containing nucleoside triphosphate hydrolases"/>
    <property type="match status" value="1"/>
</dbReference>
<keyword evidence="10" id="KW-0472">Membrane</keyword>
<dbReference type="AlphaFoldDB" id="A0A7I8WMY1"/>
<dbReference type="OrthoDB" id="6500128at2759"/>
<dbReference type="EMBL" id="CAJFCV020000002">
    <property type="protein sequence ID" value="CAG9092451.1"/>
    <property type="molecule type" value="Genomic_DNA"/>
</dbReference>
<evidence type="ECO:0000256" key="3">
    <source>
        <dbReference type="ARBA" id="ARBA00022448"/>
    </source>
</evidence>
<organism evidence="14 15">
    <name type="scientific">Bursaphelenchus xylophilus</name>
    <name type="common">Pinewood nematode worm</name>
    <name type="synonym">Aphelenchoides xylophilus</name>
    <dbReference type="NCBI Taxonomy" id="6326"/>
    <lineage>
        <taxon>Eukaryota</taxon>
        <taxon>Metazoa</taxon>
        <taxon>Ecdysozoa</taxon>
        <taxon>Nematoda</taxon>
        <taxon>Chromadorea</taxon>
        <taxon>Rhabditida</taxon>
        <taxon>Tylenchina</taxon>
        <taxon>Tylenchomorpha</taxon>
        <taxon>Aphelenchoidea</taxon>
        <taxon>Aphelenchoididae</taxon>
        <taxon>Bursaphelenchus</taxon>
    </lineage>
</organism>
<dbReference type="Pfam" id="PF00664">
    <property type="entry name" value="ABC_membrane"/>
    <property type="match status" value="1"/>
</dbReference>
<dbReference type="FunFam" id="3.40.50.300:FF:000140">
    <property type="entry name" value="Lipid A export ATP-binding/permease protein MsbA"/>
    <property type="match status" value="1"/>
</dbReference>
<reference evidence="14" key="1">
    <citation type="submission" date="2020-09" db="EMBL/GenBank/DDBJ databases">
        <authorList>
            <person name="Kikuchi T."/>
        </authorList>
    </citation>
    <scope>NUCLEOTIDE SEQUENCE</scope>
    <source>
        <strain evidence="14">Ka4C1</strain>
    </source>
</reference>
<evidence type="ECO:0000259" key="13">
    <source>
        <dbReference type="PROSITE" id="PS50929"/>
    </source>
</evidence>
<dbReference type="PROSITE" id="PS50893">
    <property type="entry name" value="ABC_TRANSPORTER_2"/>
    <property type="match status" value="1"/>
</dbReference>
<keyword evidence="4" id="KW-0812">Transmembrane</keyword>
<dbReference type="SMART" id="SM00382">
    <property type="entry name" value="AAA"/>
    <property type="match status" value="1"/>
</dbReference>
<evidence type="ECO:0000256" key="4">
    <source>
        <dbReference type="ARBA" id="ARBA00022692"/>
    </source>
</evidence>
<dbReference type="CDD" id="cd03249">
    <property type="entry name" value="ABC_MTABC3_MDL1_MDL2"/>
    <property type="match status" value="1"/>
</dbReference>
<proteinExistence type="inferred from homology"/>
<evidence type="ECO:0000313" key="15">
    <source>
        <dbReference type="Proteomes" id="UP000659654"/>
    </source>
</evidence>
<dbReference type="Proteomes" id="UP000659654">
    <property type="component" value="Unassembled WGS sequence"/>
</dbReference>
<sequence>MAEANRTAEECLGTMRTVRAFACEHKESERFDERLEETLRIMRRKTIAYMGYAWLNELSENVVLISVLVYAGHLAMNGLLTIEQITSFLLYQLQLGENFYNLNYVFSGLMESVGASRKVFEYMHKKPDIPYNGTVERPVQGSIEFEDVSFSYPTRPNSKVLKHLSLSIKPGETVALVGPSGAGKSSIIALLEYFYEVNKGKIKLDGVDIKEYAHRFYHQQVSLVSQEPTLYSGSVRYNILYGCEEWATDDDMIEAAKLANAHGFITELEHGYDTKCGEKGVQMSGGQKQRIAIARALVRKPAVLILDEATSALDAESEYIIQQALNQCSVGRTVIVIAHRLSTVEKADRIFVIQKGQVVQEGSHQTLMEVDGIYKNLVKRQLLNGAESSGQDDSGVMDSPESVKQQEPTNSDQVQQVDELVLPEESQA</sequence>
<dbReference type="PROSITE" id="PS00211">
    <property type="entry name" value="ABC_TRANSPORTER_1"/>
    <property type="match status" value="1"/>
</dbReference>
<dbReference type="InterPro" id="IPR027417">
    <property type="entry name" value="P-loop_NTPase"/>
</dbReference>
<dbReference type="Proteomes" id="UP000582659">
    <property type="component" value="Unassembled WGS sequence"/>
</dbReference>
<keyword evidence="7" id="KW-0653">Protein transport</keyword>
<dbReference type="InterPro" id="IPR039421">
    <property type="entry name" value="Type_1_exporter"/>
</dbReference>
<evidence type="ECO:0000259" key="12">
    <source>
        <dbReference type="PROSITE" id="PS50893"/>
    </source>
</evidence>
<feature type="domain" description="ABC transmembrane type-1" evidence="13">
    <location>
        <begin position="1"/>
        <end position="111"/>
    </location>
</feature>
<dbReference type="SUPFAM" id="SSF90123">
    <property type="entry name" value="ABC transporter transmembrane region"/>
    <property type="match status" value="1"/>
</dbReference>
<dbReference type="InterPro" id="IPR003593">
    <property type="entry name" value="AAA+_ATPase"/>
</dbReference>
<dbReference type="GO" id="GO:0005524">
    <property type="term" value="F:ATP binding"/>
    <property type="evidence" value="ECO:0007669"/>
    <property type="project" value="UniProtKB-KW"/>
</dbReference>